<dbReference type="EMBL" id="OU895878">
    <property type="protein sequence ID" value="CAG9802989.1"/>
    <property type="molecule type" value="Genomic_DNA"/>
</dbReference>
<keyword evidence="1" id="KW-0812">Transmembrane</keyword>
<reference evidence="2" key="2">
    <citation type="submission" date="2022-10" db="EMBL/GenBank/DDBJ databases">
        <authorList>
            <consortium name="ENA_rothamsted_submissions"/>
            <consortium name="culmorum"/>
            <person name="King R."/>
        </authorList>
    </citation>
    <scope>NUCLEOTIDE SEQUENCE</scope>
</reference>
<proteinExistence type="predicted"/>
<accession>A0A9N9WNU6</accession>
<dbReference type="Proteomes" id="UP001153620">
    <property type="component" value="Chromosome 2"/>
</dbReference>
<sequence length="65" mass="6933">MKTSQALAYAFRLNYSQITSEVNGPVRQIAKSGHTGLSAALLAAIGLGLSSFSVKQMVTKSTRKF</sequence>
<protein>
    <submittedName>
        <fullName evidence="2">Uncharacterized protein</fullName>
    </submittedName>
</protein>
<keyword evidence="3" id="KW-1185">Reference proteome</keyword>
<name>A0A9N9WNU6_9DIPT</name>
<evidence type="ECO:0000313" key="2">
    <source>
        <dbReference type="EMBL" id="CAG9802989.1"/>
    </source>
</evidence>
<gene>
    <name evidence="2" type="ORF">CHIRRI_LOCUS5891</name>
</gene>
<evidence type="ECO:0000313" key="3">
    <source>
        <dbReference type="Proteomes" id="UP001153620"/>
    </source>
</evidence>
<feature type="transmembrane region" description="Helical" evidence="1">
    <location>
        <begin position="35"/>
        <end position="54"/>
    </location>
</feature>
<reference evidence="2" key="1">
    <citation type="submission" date="2022-01" db="EMBL/GenBank/DDBJ databases">
        <authorList>
            <person name="King R."/>
        </authorList>
    </citation>
    <scope>NUCLEOTIDE SEQUENCE</scope>
</reference>
<dbReference type="AlphaFoldDB" id="A0A9N9WNU6"/>
<keyword evidence="1" id="KW-1133">Transmembrane helix</keyword>
<evidence type="ECO:0000256" key="1">
    <source>
        <dbReference type="SAM" id="Phobius"/>
    </source>
</evidence>
<organism evidence="2 3">
    <name type="scientific">Chironomus riparius</name>
    <dbReference type="NCBI Taxonomy" id="315576"/>
    <lineage>
        <taxon>Eukaryota</taxon>
        <taxon>Metazoa</taxon>
        <taxon>Ecdysozoa</taxon>
        <taxon>Arthropoda</taxon>
        <taxon>Hexapoda</taxon>
        <taxon>Insecta</taxon>
        <taxon>Pterygota</taxon>
        <taxon>Neoptera</taxon>
        <taxon>Endopterygota</taxon>
        <taxon>Diptera</taxon>
        <taxon>Nematocera</taxon>
        <taxon>Chironomoidea</taxon>
        <taxon>Chironomidae</taxon>
        <taxon>Chironominae</taxon>
        <taxon>Chironomus</taxon>
    </lineage>
</organism>
<keyword evidence="1" id="KW-0472">Membrane</keyword>